<dbReference type="Proteomes" id="UP001595872">
    <property type="component" value="Unassembled WGS sequence"/>
</dbReference>
<dbReference type="InterPro" id="IPR006637">
    <property type="entry name" value="ChW"/>
</dbReference>
<evidence type="ECO:0000313" key="2">
    <source>
        <dbReference type="EMBL" id="MFC4913738.1"/>
    </source>
</evidence>
<sequence length="173" mass="18624">MLKKVSRVLAGVALAGSSLLGMAGQAHAADRDVCYRPWVGGIGWMSWQCNGAWAGTTGQARSIYAVEFRTAVGELCLRAHRSNYGWDSSDTCVTPGQTKRIGSIEAAAPVEAVALYSRSSEGGYVYGDAHVRDIGWVGGEGDLGYYRTGYGEVMYIGTTGRALPMEAFWLKWL</sequence>
<reference evidence="3" key="1">
    <citation type="journal article" date="2019" name="Int. J. Syst. Evol. Microbiol.">
        <title>The Global Catalogue of Microorganisms (GCM) 10K type strain sequencing project: providing services to taxonomists for standard genome sequencing and annotation.</title>
        <authorList>
            <consortium name="The Broad Institute Genomics Platform"/>
            <consortium name="The Broad Institute Genome Sequencing Center for Infectious Disease"/>
            <person name="Wu L."/>
            <person name="Ma J."/>
        </authorList>
    </citation>
    <scope>NUCLEOTIDE SEQUENCE [LARGE SCALE GENOMIC DNA]</scope>
    <source>
        <strain evidence="3">KLKA75</strain>
    </source>
</reference>
<keyword evidence="3" id="KW-1185">Reference proteome</keyword>
<comment type="caution">
    <text evidence="2">The sequence shown here is derived from an EMBL/GenBank/DDBJ whole genome shotgun (WGS) entry which is preliminary data.</text>
</comment>
<gene>
    <name evidence="2" type="ORF">ACFPCY_41075</name>
</gene>
<accession>A0ABV9UCV7</accession>
<keyword evidence="1" id="KW-0732">Signal</keyword>
<feature type="chain" id="PRO_5046360031" evidence="1">
    <location>
        <begin position="29"/>
        <end position="173"/>
    </location>
</feature>
<evidence type="ECO:0000256" key="1">
    <source>
        <dbReference type="SAM" id="SignalP"/>
    </source>
</evidence>
<protein>
    <submittedName>
        <fullName evidence="2">Uncharacterized protein</fullName>
    </submittedName>
</protein>
<proteinExistence type="predicted"/>
<dbReference type="RefSeq" id="WP_378264944.1">
    <property type="nucleotide sequence ID" value="NZ_JBHSIT010000019.1"/>
</dbReference>
<organism evidence="2 3">
    <name type="scientific">Actinomadura gamaensis</name>
    <dbReference type="NCBI Taxonomy" id="1763541"/>
    <lineage>
        <taxon>Bacteria</taxon>
        <taxon>Bacillati</taxon>
        <taxon>Actinomycetota</taxon>
        <taxon>Actinomycetes</taxon>
        <taxon>Streptosporangiales</taxon>
        <taxon>Thermomonosporaceae</taxon>
        <taxon>Actinomadura</taxon>
    </lineage>
</organism>
<dbReference type="Pfam" id="PF07538">
    <property type="entry name" value="ChW"/>
    <property type="match status" value="1"/>
</dbReference>
<evidence type="ECO:0000313" key="3">
    <source>
        <dbReference type="Proteomes" id="UP001595872"/>
    </source>
</evidence>
<feature type="signal peptide" evidence="1">
    <location>
        <begin position="1"/>
        <end position="28"/>
    </location>
</feature>
<name>A0ABV9UCV7_9ACTN</name>
<dbReference type="EMBL" id="JBHSIT010000019">
    <property type="protein sequence ID" value="MFC4913738.1"/>
    <property type="molecule type" value="Genomic_DNA"/>
</dbReference>